<keyword evidence="3" id="KW-1185">Reference proteome</keyword>
<gene>
    <name evidence="2" type="ORF">SAMN04487968_10979</name>
</gene>
<keyword evidence="1" id="KW-0812">Transmembrane</keyword>
<dbReference type="RefSeq" id="WP_091124461.1">
    <property type="nucleotide sequence ID" value="NZ_FOLB01000009.1"/>
</dbReference>
<dbReference type="AlphaFoldDB" id="A0A1I1KZX2"/>
<reference evidence="2 3" key="1">
    <citation type="submission" date="2016-10" db="EMBL/GenBank/DDBJ databases">
        <authorList>
            <person name="de Groot N.N."/>
        </authorList>
    </citation>
    <scope>NUCLEOTIDE SEQUENCE [LARGE SCALE GENOMIC DNA]</scope>
    <source>
        <strain evidence="2 3">CGMCC 1.7056</strain>
    </source>
</reference>
<feature type="transmembrane region" description="Helical" evidence="1">
    <location>
        <begin position="28"/>
        <end position="49"/>
    </location>
</feature>
<dbReference type="Proteomes" id="UP000198832">
    <property type="component" value="Unassembled WGS sequence"/>
</dbReference>
<evidence type="ECO:0000313" key="3">
    <source>
        <dbReference type="Proteomes" id="UP000198832"/>
    </source>
</evidence>
<keyword evidence="1" id="KW-1133">Transmembrane helix</keyword>
<organism evidence="2 3">
    <name type="scientific">Nocardioides terrae</name>
    <dbReference type="NCBI Taxonomy" id="574651"/>
    <lineage>
        <taxon>Bacteria</taxon>
        <taxon>Bacillati</taxon>
        <taxon>Actinomycetota</taxon>
        <taxon>Actinomycetes</taxon>
        <taxon>Propionibacteriales</taxon>
        <taxon>Nocardioidaceae</taxon>
        <taxon>Nocardioides</taxon>
    </lineage>
</organism>
<protein>
    <submittedName>
        <fullName evidence="2">Uncharacterized protein</fullName>
    </submittedName>
</protein>
<keyword evidence="1" id="KW-0472">Membrane</keyword>
<accession>A0A1I1KZX2</accession>
<evidence type="ECO:0000256" key="1">
    <source>
        <dbReference type="SAM" id="Phobius"/>
    </source>
</evidence>
<dbReference type="EMBL" id="FOLB01000009">
    <property type="protein sequence ID" value="SFC66215.1"/>
    <property type="molecule type" value="Genomic_DNA"/>
</dbReference>
<proteinExistence type="predicted"/>
<sequence>MSLRVVWTVLGGVPGTYRAAREVAGRRVAVGVLAASGWSLLVALVNTGARPRLRNAVRHFTWSAWLAARYGEAVARAVTEEHELHSLDLRDSEADDRNNRAGRRYGTVHRDEILQRRAPSAIWRLAGVGRRRWYSGRLWSVRDGAVVAGSRGTGRRTR</sequence>
<evidence type="ECO:0000313" key="2">
    <source>
        <dbReference type="EMBL" id="SFC66215.1"/>
    </source>
</evidence>
<dbReference type="OrthoDB" id="6458461at2"/>
<dbReference type="STRING" id="574651.SAMN04487968_10979"/>
<name>A0A1I1KZX2_9ACTN</name>